<dbReference type="Pfam" id="PF00892">
    <property type="entry name" value="EamA"/>
    <property type="match status" value="2"/>
</dbReference>
<dbReference type="PANTHER" id="PTHR22911:SF6">
    <property type="entry name" value="SOLUTE CARRIER FAMILY 35 MEMBER G1"/>
    <property type="match status" value="1"/>
</dbReference>
<evidence type="ECO:0000256" key="1">
    <source>
        <dbReference type="ARBA" id="ARBA00004141"/>
    </source>
</evidence>
<feature type="transmembrane region" description="Helical" evidence="5">
    <location>
        <begin position="133"/>
        <end position="153"/>
    </location>
</feature>
<dbReference type="GO" id="GO:0016020">
    <property type="term" value="C:membrane"/>
    <property type="evidence" value="ECO:0007669"/>
    <property type="project" value="UniProtKB-SubCell"/>
</dbReference>
<feature type="domain" description="EamA" evidence="6">
    <location>
        <begin position="1"/>
        <end position="124"/>
    </location>
</feature>
<feature type="transmembrane region" description="Helical" evidence="5">
    <location>
        <begin position="224"/>
        <end position="241"/>
    </location>
</feature>
<evidence type="ECO:0000256" key="4">
    <source>
        <dbReference type="ARBA" id="ARBA00023136"/>
    </source>
</evidence>
<sequence length="270" mass="30148">MLLAGFFFALMNISVKLVSHLPTMEVVLFRSVFSLVASYAILKKQNIPVFGNNKKLLIARGIAGCLGLVGSFYTLQNIPLASAVTINYTAPLFTTILGIFMVKQYVRPIQFLFFGMAIAGVLMMKGFDSRISNFDLAVGLMSALFAAIAYNIIAKIKTSEHPLVIIFYFPLITIPFVGIYSIFDWKTPEGMDWLYLLFVGILTQLAQYYMTLSYQTANLSKVSSLTYLGVVYALGFGFFYFEESYNMYSLLGIGLIILAILFNLRVKTGK</sequence>
<feature type="transmembrane region" description="Helical" evidence="5">
    <location>
        <begin position="57"/>
        <end position="75"/>
    </location>
</feature>
<dbReference type="AlphaFoldDB" id="A0AAJ4X9V8"/>
<feature type="transmembrane region" description="Helical" evidence="5">
    <location>
        <begin position="26"/>
        <end position="42"/>
    </location>
</feature>
<feature type="transmembrane region" description="Helical" evidence="5">
    <location>
        <begin position="109"/>
        <end position="127"/>
    </location>
</feature>
<evidence type="ECO:0000256" key="2">
    <source>
        <dbReference type="ARBA" id="ARBA00022692"/>
    </source>
</evidence>
<feature type="transmembrane region" description="Helical" evidence="5">
    <location>
        <begin position="195"/>
        <end position="212"/>
    </location>
</feature>
<evidence type="ECO:0000259" key="6">
    <source>
        <dbReference type="Pfam" id="PF00892"/>
    </source>
</evidence>
<reference evidence="7 8" key="1">
    <citation type="submission" date="2017-06" db="EMBL/GenBank/DDBJ databases">
        <authorList>
            <consortium name="Pathogen Informatics"/>
        </authorList>
    </citation>
    <scope>NUCLEOTIDE SEQUENCE [LARGE SCALE GENOMIC DNA]</scope>
    <source>
        <strain evidence="7 8">NCTC12149</strain>
    </source>
</reference>
<feature type="transmembrane region" description="Helical" evidence="5">
    <location>
        <begin position="165"/>
        <end position="183"/>
    </location>
</feature>
<name>A0AAJ4X9V8_9SPHI</name>
<accession>A0AAJ4X9V8</accession>
<proteinExistence type="predicted"/>
<gene>
    <name evidence="7" type="ORF">SAMEA4412673_01127</name>
</gene>
<dbReference type="Proteomes" id="UP000215355">
    <property type="component" value="Chromosome 1"/>
</dbReference>
<comment type="subcellular location">
    <subcellularLocation>
        <location evidence="1">Membrane</location>
        <topology evidence="1">Multi-pass membrane protein</topology>
    </subcellularLocation>
</comment>
<dbReference type="EMBL" id="LT906468">
    <property type="protein sequence ID" value="SNV45731.1"/>
    <property type="molecule type" value="Genomic_DNA"/>
</dbReference>
<evidence type="ECO:0000313" key="7">
    <source>
        <dbReference type="EMBL" id="SNV45731.1"/>
    </source>
</evidence>
<dbReference type="SUPFAM" id="SSF103481">
    <property type="entry name" value="Multidrug resistance efflux transporter EmrE"/>
    <property type="match status" value="2"/>
</dbReference>
<evidence type="ECO:0000256" key="3">
    <source>
        <dbReference type="ARBA" id="ARBA00022989"/>
    </source>
</evidence>
<organism evidence="7 8">
    <name type="scientific">Sphingobacterium mizutaii</name>
    <dbReference type="NCBI Taxonomy" id="1010"/>
    <lineage>
        <taxon>Bacteria</taxon>
        <taxon>Pseudomonadati</taxon>
        <taxon>Bacteroidota</taxon>
        <taxon>Sphingobacteriia</taxon>
        <taxon>Sphingobacteriales</taxon>
        <taxon>Sphingobacteriaceae</taxon>
        <taxon>Sphingobacterium</taxon>
    </lineage>
</organism>
<protein>
    <submittedName>
        <fullName evidence="7">Predicted permease, DMT superfamily</fullName>
    </submittedName>
</protein>
<dbReference type="InterPro" id="IPR037185">
    <property type="entry name" value="EmrE-like"/>
</dbReference>
<feature type="transmembrane region" description="Helical" evidence="5">
    <location>
        <begin position="81"/>
        <end position="102"/>
    </location>
</feature>
<evidence type="ECO:0000313" key="8">
    <source>
        <dbReference type="Proteomes" id="UP000215355"/>
    </source>
</evidence>
<dbReference type="KEGG" id="smiz:4412673_01127"/>
<feature type="domain" description="EamA" evidence="6">
    <location>
        <begin position="138"/>
        <end position="264"/>
    </location>
</feature>
<keyword evidence="2 5" id="KW-0812">Transmembrane</keyword>
<dbReference type="InterPro" id="IPR000620">
    <property type="entry name" value="EamA_dom"/>
</dbReference>
<keyword evidence="4 5" id="KW-0472">Membrane</keyword>
<feature type="transmembrane region" description="Helical" evidence="5">
    <location>
        <begin position="247"/>
        <end position="264"/>
    </location>
</feature>
<evidence type="ECO:0000256" key="5">
    <source>
        <dbReference type="SAM" id="Phobius"/>
    </source>
</evidence>
<dbReference type="PANTHER" id="PTHR22911">
    <property type="entry name" value="ACYL-MALONYL CONDENSING ENZYME-RELATED"/>
    <property type="match status" value="1"/>
</dbReference>
<keyword evidence="3 5" id="KW-1133">Transmembrane helix</keyword>